<dbReference type="RefSeq" id="WP_344734479.1">
    <property type="nucleotide sequence ID" value="NZ_BAAAZH010000024.1"/>
</dbReference>
<feature type="compositionally biased region" description="Pro residues" evidence="2">
    <location>
        <begin position="346"/>
        <end position="357"/>
    </location>
</feature>
<dbReference type="InterPro" id="IPR000719">
    <property type="entry name" value="Prot_kinase_dom"/>
</dbReference>
<reference evidence="6" key="1">
    <citation type="journal article" date="2019" name="Int. J. Syst. Evol. Microbiol.">
        <title>The Global Catalogue of Microorganisms (GCM) 10K type strain sequencing project: providing services to taxonomists for standard genome sequencing and annotation.</title>
        <authorList>
            <consortium name="The Broad Institute Genomics Platform"/>
            <consortium name="The Broad Institute Genome Sequencing Center for Infectious Disease"/>
            <person name="Wu L."/>
            <person name="Ma J."/>
        </authorList>
    </citation>
    <scope>NUCLEOTIDE SEQUENCE [LARGE SCALE GENOMIC DNA]</scope>
    <source>
        <strain evidence="6">JCM 16703</strain>
    </source>
</reference>
<dbReference type="Gene3D" id="1.10.510.10">
    <property type="entry name" value="Transferase(Phosphotransferase) domain 1"/>
    <property type="match status" value="1"/>
</dbReference>
<dbReference type="Gene3D" id="3.30.200.20">
    <property type="entry name" value="Phosphorylase Kinase, domain 1"/>
    <property type="match status" value="1"/>
</dbReference>
<organism evidence="5 6">
    <name type="scientific">Nocardioides fonticola</name>
    <dbReference type="NCBI Taxonomy" id="450363"/>
    <lineage>
        <taxon>Bacteria</taxon>
        <taxon>Bacillati</taxon>
        <taxon>Actinomycetota</taxon>
        <taxon>Actinomycetes</taxon>
        <taxon>Propionibacteriales</taxon>
        <taxon>Nocardioidaceae</taxon>
        <taxon>Nocardioides</taxon>
    </lineage>
</organism>
<dbReference type="InterPro" id="IPR011009">
    <property type="entry name" value="Kinase-like_dom_sf"/>
</dbReference>
<comment type="caution">
    <text evidence="5">The sequence shown here is derived from an EMBL/GenBank/DDBJ whole genome shotgun (WGS) entry which is preliminary data.</text>
</comment>
<evidence type="ECO:0000256" key="1">
    <source>
        <dbReference type="ARBA" id="ARBA00023170"/>
    </source>
</evidence>
<dbReference type="EMBL" id="BAAAZH010000024">
    <property type="protein sequence ID" value="GAA4124466.1"/>
    <property type="molecule type" value="Genomic_DNA"/>
</dbReference>
<feature type="compositionally biased region" description="Basic and acidic residues" evidence="2">
    <location>
        <begin position="321"/>
        <end position="333"/>
    </location>
</feature>
<keyword evidence="1" id="KW-0675">Receptor</keyword>
<keyword evidence="3" id="KW-0812">Transmembrane</keyword>
<feature type="region of interest" description="Disordered" evidence="2">
    <location>
        <begin position="483"/>
        <end position="529"/>
    </location>
</feature>
<keyword evidence="3" id="KW-0472">Membrane</keyword>
<proteinExistence type="predicted"/>
<dbReference type="PROSITE" id="PS50011">
    <property type="entry name" value="PROTEIN_KINASE_DOM"/>
    <property type="match status" value="1"/>
</dbReference>
<evidence type="ECO:0000313" key="5">
    <source>
        <dbReference type="EMBL" id="GAA4124466.1"/>
    </source>
</evidence>
<name>A0ABP7XRV5_9ACTN</name>
<keyword evidence="6" id="KW-1185">Reference proteome</keyword>
<protein>
    <recommendedName>
        <fullName evidence="4">Protein kinase domain-containing protein</fullName>
    </recommendedName>
</protein>
<feature type="compositionally biased region" description="Low complexity" evidence="2">
    <location>
        <begin position="334"/>
        <end position="345"/>
    </location>
</feature>
<feature type="compositionally biased region" description="Low complexity" evidence="2">
    <location>
        <begin position="305"/>
        <end position="315"/>
    </location>
</feature>
<evidence type="ECO:0000256" key="3">
    <source>
        <dbReference type="SAM" id="Phobius"/>
    </source>
</evidence>
<gene>
    <name evidence="5" type="ORF">GCM10022215_32190</name>
</gene>
<feature type="region of interest" description="Disordered" evidence="2">
    <location>
        <begin position="283"/>
        <end position="411"/>
    </location>
</feature>
<accession>A0ABP7XRV5</accession>
<feature type="domain" description="Protein kinase" evidence="4">
    <location>
        <begin position="15"/>
        <end position="276"/>
    </location>
</feature>
<dbReference type="SUPFAM" id="SSF49785">
    <property type="entry name" value="Galactose-binding domain-like"/>
    <property type="match status" value="1"/>
</dbReference>
<feature type="compositionally biased region" description="Pro residues" evidence="2">
    <location>
        <begin position="381"/>
        <end position="390"/>
    </location>
</feature>
<dbReference type="InterPro" id="IPR008979">
    <property type="entry name" value="Galactose-bd-like_sf"/>
</dbReference>
<feature type="transmembrane region" description="Helical" evidence="3">
    <location>
        <begin position="454"/>
        <end position="475"/>
    </location>
</feature>
<dbReference type="CDD" id="cd13973">
    <property type="entry name" value="PK_MviN-like"/>
    <property type="match status" value="1"/>
</dbReference>
<feature type="compositionally biased region" description="Polar residues" evidence="2">
    <location>
        <begin position="491"/>
        <end position="503"/>
    </location>
</feature>
<dbReference type="Gene3D" id="2.60.120.260">
    <property type="entry name" value="Galactose-binding domain-like"/>
    <property type="match status" value="1"/>
</dbReference>
<evidence type="ECO:0000259" key="4">
    <source>
        <dbReference type="PROSITE" id="PS50011"/>
    </source>
</evidence>
<keyword evidence="3" id="KW-1133">Transmembrane helix</keyword>
<dbReference type="SUPFAM" id="SSF56112">
    <property type="entry name" value="Protein kinase-like (PK-like)"/>
    <property type="match status" value="1"/>
</dbReference>
<dbReference type="Proteomes" id="UP001501495">
    <property type="component" value="Unassembled WGS sequence"/>
</dbReference>
<evidence type="ECO:0000313" key="6">
    <source>
        <dbReference type="Proteomes" id="UP001501495"/>
    </source>
</evidence>
<sequence length="659" mass="67892">MPMTNRPGDVLAGRYRLVDLLSESGAGRFWRAHDLVLERDVALHVIAEDDPRAPVLLDAARRSALVLDPHILRVLDADARDGLCYVVNEWGSGTSLDIMVAAGGPLGARTSAYLVGQVAAAIAVAHGAGVAHGRLNPESVLVDRAGAVRVIGLCVDAALHGAPASGPAADVTDLAGLLYTALTARWGGRSTSAVARAPQEHGRVLRPRQVRAGVPRTLDQICDELLNPYAAARERDPRALDTARGLADTLADFVGDPTGLPEALLARQVSRGDETVTFSAVPEFGVRDATGEQDAVPPPRPVEVPVPLLGTAAVAEADDEPAARPEPPADRATDPATDAATGAEPDPAPSAPAPAPEVPTEAGLPIFDDDGGVSWMGAPGAPAPPPPPFEDPPERPLFAPEPADGGPVRRPRPSAIAAAAADPSDFWPWDHTGTGTGVPVIGAPVAEEVPGRNWLRIAGGLIVALLLLVLVVVVVNLSRGRTVLGADDGGSTPSDRASSSTGADTGPARALTGLTVRDFDPQGDPPAEYPETVGLVIDGDPATGWRTSTYTQQFGPGGLKTGVGVVIDLGASRTVEEVDLQLTGQPTGVSLYLTDQDPRGIGDLTPVATADAGTRATLTPTASPTGAVTGRYVIVWLTSLPAVRDGFRGQIDEVVVRGS</sequence>
<evidence type="ECO:0000256" key="2">
    <source>
        <dbReference type="SAM" id="MobiDB-lite"/>
    </source>
</evidence>